<dbReference type="KEGG" id="mcha:111019033"/>
<proteinExistence type="predicted"/>
<dbReference type="RefSeq" id="XP_022151011.1">
    <property type="nucleotide sequence ID" value="XM_022295319.1"/>
</dbReference>
<dbReference type="Gene3D" id="3.10.180.10">
    <property type="entry name" value="2,3-Dihydroxybiphenyl 1,2-Dioxygenase, domain 1"/>
    <property type="match status" value="2"/>
</dbReference>
<dbReference type="OrthoDB" id="1545884at2759"/>
<reference evidence="4" key="1">
    <citation type="submission" date="2025-08" db="UniProtKB">
        <authorList>
            <consortium name="RefSeq"/>
        </authorList>
    </citation>
    <scope>IDENTIFICATION</scope>
    <source>
        <strain evidence="4">OHB3-1</strain>
    </source>
</reference>
<dbReference type="AlphaFoldDB" id="A0A6J1DD93"/>
<dbReference type="InterPro" id="IPR037523">
    <property type="entry name" value="VOC_core"/>
</dbReference>
<feature type="domain" description="VOC" evidence="2">
    <location>
        <begin position="172"/>
        <end position="301"/>
    </location>
</feature>
<dbReference type="GO" id="GO:0004462">
    <property type="term" value="F:lactoylglutathione lyase activity"/>
    <property type="evidence" value="ECO:0007669"/>
    <property type="project" value="TreeGrafter"/>
</dbReference>
<evidence type="ECO:0000259" key="2">
    <source>
        <dbReference type="PROSITE" id="PS51819"/>
    </source>
</evidence>
<feature type="signal peptide" evidence="1">
    <location>
        <begin position="1"/>
        <end position="26"/>
    </location>
</feature>
<dbReference type="GeneID" id="111019033"/>
<feature type="domain" description="VOC" evidence="2">
    <location>
        <begin position="44"/>
        <end position="166"/>
    </location>
</feature>
<evidence type="ECO:0000313" key="4">
    <source>
        <dbReference type="RefSeq" id="XP_022151011.1"/>
    </source>
</evidence>
<dbReference type="GO" id="GO:0019243">
    <property type="term" value="P:methylglyoxal catabolic process to D-lactate via S-lactoyl-glutathione"/>
    <property type="evidence" value="ECO:0007669"/>
    <property type="project" value="TreeGrafter"/>
</dbReference>
<feature type="chain" id="PRO_5026772069" evidence="1">
    <location>
        <begin position="27"/>
        <end position="309"/>
    </location>
</feature>
<keyword evidence="3" id="KW-1185">Reference proteome</keyword>
<sequence>MMPNNFVPSIFASLLFFSLIIGTTLAARNLNENVLEWVKRDHRRFLRAVIHVSDLDDSVRFYTQGFGMKVVKRRNFPDRQYRDALVGFGPENTHFLLELRQRHDSNNVFIGTEFGHFGIATQDVYKSLEKARVNGAVVIHEPQKVNNTIFALVQDRDGYKFKLIQRPPTADPLCEVMLRVEDLNRSVNFYAKALGMKLFKRQNNSKGQFASGTLGYGTDQSKTTVLQFEKRNNISRDDGRDGYSMLYISTDNVNKSAEAAKVVIKQLGGNLIIEPGLLPSINVKITGFSDPDNWIMIMVDNKDYRRGTL</sequence>
<dbReference type="GO" id="GO:0005737">
    <property type="term" value="C:cytoplasm"/>
    <property type="evidence" value="ECO:0007669"/>
    <property type="project" value="TreeGrafter"/>
</dbReference>
<dbReference type="InterPro" id="IPR004360">
    <property type="entry name" value="Glyas_Fos-R_dOase_dom"/>
</dbReference>
<gene>
    <name evidence="4" type="primary">LOC111019033</name>
</gene>
<protein>
    <submittedName>
        <fullName evidence="4">Lactoylglutathione lyase-like</fullName>
    </submittedName>
</protein>
<dbReference type="Proteomes" id="UP000504603">
    <property type="component" value="Unplaced"/>
</dbReference>
<dbReference type="PANTHER" id="PTHR46036:SF12">
    <property type="entry name" value="VOC DOMAIN-CONTAINING PROTEIN"/>
    <property type="match status" value="1"/>
</dbReference>
<dbReference type="InterPro" id="IPR029068">
    <property type="entry name" value="Glyas_Bleomycin-R_OHBP_Dase"/>
</dbReference>
<name>A0A6J1DD93_MOMCH</name>
<dbReference type="PANTHER" id="PTHR46036">
    <property type="entry name" value="LACTOYLGLUTATHIONE LYASE"/>
    <property type="match status" value="1"/>
</dbReference>
<accession>A0A6J1DD93</accession>
<dbReference type="PROSITE" id="PS51819">
    <property type="entry name" value="VOC"/>
    <property type="match status" value="2"/>
</dbReference>
<keyword evidence="1" id="KW-0732">Signal</keyword>
<dbReference type="SUPFAM" id="SSF54593">
    <property type="entry name" value="Glyoxalase/Bleomycin resistance protein/Dihydroxybiphenyl dioxygenase"/>
    <property type="match status" value="2"/>
</dbReference>
<dbReference type="Pfam" id="PF00903">
    <property type="entry name" value="Glyoxalase"/>
    <property type="match status" value="2"/>
</dbReference>
<evidence type="ECO:0000313" key="3">
    <source>
        <dbReference type="Proteomes" id="UP000504603"/>
    </source>
</evidence>
<evidence type="ECO:0000256" key="1">
    <source>
        <dbReference type="SAM" id="SignalP"/>
    </source>
</evidence>
<organism evidence="3 4">
    <name type="scientific">Momordica charantia</name>
    <name type="common">Bitter gourd</name>
    <name type="synonym">Balsam pear</name>
    <dbReference type="NCBI Taxonomy" id="3673"/>
    <lineage>
        <taxon>Eukaryota</taxon>
        <taxon>Viridiplantae</taxon>
        <taxon>Streptophyta</taxon>
        <taxon>Embryophyta</taxon>
        <taxon>Tracheophyta</taxon>
        <taxon>Spermatophyta</taxon>
        <taxon>Magnoliopsida</taxon>
        <taxon>eudicotyledons</taxon>
        <taxon>Gunneridae</taxon>
        <taxon>Pentapetalae</taxon>
        <taxon>rosids</taxon>
        <taxon>fabids</taxon>
        <taxon>Cucurbitales</taxon>
        <taxon>Cucurbitaceae</taxon>
        <taxon>Momordiceae</taxon>
        <taxon>Momordica</taxon>
    </lineage>
</organism>